<name>A0A0F8ZYZ2_9ZZZZ</name>
<gene>
    <name evidence="1" type="ORF">LCGC14_2636640</name>
</gene>
<protein>
    <submittedName>
        <fullName evidence="1">Uncharacterized protein</fullName>
    </submittedName>
</protein>
<reference evidence="1" key="1">
    <citation type="journal article" date="2015" name="Nature">
        <title>Complex archaea that bridge the gap between prokaryotes and eukaryotes.</title>
        <authorList>
            <person name="Spang A."/>
            <person name="Saw J.H."/>
            <person name="Jorgensen S.L."/>
            <person name="Zaremba-Niedzwiedzka K."/>
            <person name="Martijn J."/>
            <person name="Lind A.E."/>
            <person name="van Eijk R."/>
            <person name="Schleper C."/>
            <person name="Guy L."/>
            <person name="Ettema T.J."/>
        </authorList>
    </citation>
    <scope>NUCLEOTIDE SEQUENCE</scope>
</reference>
<comment type="caution">
    <text evidence="1">The sequence shown here is derived from an EMBL/GenBank/DDBJ whole genome shotgun (WGS) entry which is preliminary data.</text>
</comment>
<evidence type="ECO:0000313" key="1">
    <source>
        <dbReference type="EMBL" id="KKK99048.1"/>
    </source>
</evidence>
<dbReference type="EMBL" id="LAZR01045361">
    <property type="protein sequence ID" value="KKK99048.1"/>
    <property type="molecule type" value="Genomic_DNA"/>
</dbReference>
<sequence>MKLYCLTGAYANTIREFPDGVGNVLIDKARARRLDPEEVVALEVQEAEQAEIVQAAEAAKATKQAKRKRGVTRPGP</sequence>
<organism evidence="1">
    <name type="scientific">marine sediment metagenome</name>
    <dbReference type="NCBI Taxonomy" id="412755"/>
    <lineage>
        <taxon>unclassified sequences</taxon>
        <taxon>metagenomes</taxon>
        <taxon>ecological metagenomes</taxon>
    </lineage>
</organism>
<accession>A0A0F8ZYZ2</accession>
<dbReference type="AlphaFoldDB" id="A0A0F8ZYZ2"/>
<proteinExistence type="predicted"/>